<name>A0A759SIG8_SALER</name>
<reference evidence="1" key="2">
    <citation type="submission" date="2020-02" db="EMBL/GenBank/DDBJ databases">
        <authorList>
            <consortium name="NCBI Pathogen Detection Project"/>
        </authorList>
    </citation>
    <scope>NUCLEOTIDE SEQUENCE</scope>
    <source>
        <strain evidence="1">MA.CK_01/00001647</strain>
    </source>
</reference>
<reference evidence="1" key="1">
    <citation type="journal article" date="2018" name="Genome Biol.">
        <title>SKESA: strategic k-mer extension for scrupulous assemblies.</title>
        <authorList>
            <person name="Souvorov A."/>
            <person name="Agarwala R."/>
            <person name="Lipman D.J."/>
        </authorList>
    </citation>
    <scope>NUCLEOTIDE SEQUENCE</scope>
    <source>
        <strain evidence="1">MA.CK_01/00001647</strain>
    </source>
</reference>
<organism evidence="1">
    <name type="scientific">Salmonella enterica</name>
    <name type="common">Salmonella choleraesuis</name>
    <dbReference type="NCBI Taxonomy" id="28901"/>
    <lineage>
        <taxon>Bacteria</taxon>
        <taxon>Pseudomonadati</taxon>
        <taxon>Pseudomonadota</taxon>
        <taxon>Gammaproteobacteria</taxon>
        <taxon>Enterobacterales</taxon>
        <taxon>Enterobacteriaceae</taxon>
        <taxon>Salmonella</taxon>
    </lineage>
</organism>
<accession>A0A759SIG8</accession>
<comment type="caution">
    <text evidence="1">The sequence shown here is derived from an EMBL/GenBank/DDBJ whole genome shotgun (WGS) entry which is preliminary data.</text>
</comment>
<sequence>MQNKAFLHVDFEQPETLVFNRARLRRAFVSIGQVHMRDARRLVMKRGRSGPGDNPSYRTGKLARSIGYYVPRASSRRPGLMVKIAPNQKNG</sequence>
<dbReference type="AlphaFoldDB" id="A0A759SIG8"/>
<dbReference type="EMBL" id="DAAXPO010000017">
    <property type="protein sequence ID" value="HAG2025338.1"/>
    <property type="molecule type" value="Genomic_DNA"/>
</dbReference>
<feature type="non-terminal residue" evidence="1">
    <location>
        <position position="91"/>
    </location>
</feature>
<evidence type="ECO:0008006" key="2">
    <source>
        <dbReference type="Google" id="ProtNLM"/>
    </source>
</evidence>
<evidence type="ECO:0000313" key="1">
    <source>
        <dbReference type="EMBL" id="HAG2025338.1"/>
    </source>
</evidence>
<protein>
    <recommendedName>
        <fullName evidence="2">Phage protein</fullName>
    </recommendedName>
</protein>
<gene>
    <name evidence="1" type="ORF">G8T96_004406</name>
</gene>
<proteinExistence type="predicted"/>